<reference evidence="2 3" key="1">
    <citation type="submission" date="2023-07" db="EMBL/GenBank/DDBJ databases">
        <title>Genomic Encyclopedia of Type Strains, Phase IV (KMG-IV): sequencing the most valuable type-strain genomes for metagenomic binning, comparative biology and taxonomic classification.</title>
        <authorList>
            <person name="Goeker M."/>
        </authorList>
    </citation>
    <scope>NUCLEOTIDE SEQUENCE [LARGE SCALE GENOMIC DNA]</scope>
    <source>
        <strain evidence="2 3">DSM 16980</strain>
    </source>
</reference>
<evidence type="ECO:0000256" key="1">
    <source>
        <dbReference type="HAMAP-Rule" id="MF_00652"/>
    </source>
</evidence>
<keyword evidence="3" id="KW-1185">Reference proteome</keyword>
<dbReference type="PANTHER" id="PTHR30283">
    <property type="entry name" value="PEROXIDE STRESS RESPONSE PROTEIN YAAA"/>
    <property type="match status" value="1"/>
</dbReference>
<dbReference type="EMBL" id="JAUSUE010000001">
    <property type="protein sequence ID" value="MDQ0202360.1"/>
    <property type="molecule type" value="Genomic_DNA"/>
</dbReference>
<dbReference type="HAMAP" id="MF_00652">
    <property type="entry name" value="UPF0246"/>
    <property type="match status" value="1"/>
</dbReference>
<dbReference type="Proteomes" id="UP001239167">
    <property type="component" value="Unassembled WGS sequence"/>
</dbReference>
<dbReference type="Pfam" id="PF03883">
    <property type="entry name" value="H2O2_YaaD"/>
    <property type="match status" value="1"/>
</dbReference>
<comment type="caution">
    <text evidence="2">The sequence shown here is derived from an EMBL/GenBank/DDBJ whole genome shotgun (WGS) entry which is preliminary data.</text>
</comment>
<dbReference type="PANTHER" id="PTHR30283:SF4">
    <property type="entry name" value="PEROXIDE STRESS RESISTANCE PROTEIN YAAA"/>
    <property type="match status" value="1"/>
</dbReference>
<name>A0ABT9Y3F2_9FIRM</name>
<proteinExistence type="inferred from homology"/>
<dbReference type="NCBIfam" id="NF002543">
    <property type="entry name" value="PRK02101.1-4"/>
    <property type="match status" value="1"/>
</dbReference>
<sequence length="252" mass="29022">MKIIISPAKKMNTATDDFLPAGLPVFIAETAKLLDILKTMDYTGVKKLWHCSDAIATMNYERLQTMDLYRNLTPAVLAYEGIQYMHMAPGIFEYSQLEYIKKHLYILSGFYGLLRSFDGIVPYRLEMQARFPAMPFKNLYSFWNDKISSVLCSDKELILNLASKEYSRVVTDHLPSSARFLTCTFGEMKADRVVEKGTMCKIARGEMVRWLAENKVADFQSIKEFAMFGYSYNNTYSTENNFVFIRNNPVVL</sequence>
<organism evidence="2 3">
    <name type="scientific">Pectinatus haikarae</name>
    <dbReference type="NCBI Taxonomy" id="349096"/>
    <lineage>
        <taxon>Bacteria</taxon>
        <taxon>Bacillati</taxon>
        <taxon>Bacillota</taxon>
        <taxon>Negativicutes</taxon>
        <taxon>Selenomonadales</taxon>
        <taxon>Selenomonadaceae</taxon>
        <taxon>Pectinatus</taxon>
    </lineage>
</organism>
<dbReference type="InterPro" id="IPR005583">
    <property type="entry name" value="YaaA"/>
</dbReference>
<comment type="similarity">
    <text evidence="1">Belongs to the UPF0246 family.</text>
</comment>
<evidence type="ECO:0000313" key="3">
    <source>
        <dbReference type="Proteomes" id="UP001239167"/>
    </source>
</evidence>
<accession>A0ABT9Y3F2</accession>
<evidence type="ECO:0000313" key="2">
    <source>
        <dbReference type="EMBL" id="MDQ0202360.1"/>
    </source>
</evidence>
<dbReference type="RefSeq" id="WP_307222216.1">
    <property type="nucleotide sequence ID" value="NZ_CP116940.1"/>
</dbReference>
<protein>
    <recommendedName>
        <fullName evidence="1">UPF0246 protein J2S01_000045</fullName>
    </recommendedName>
</protein>
<gene>
    <name evidence="2" type="ORF">J2S01_000045</name>
</gene>